<feature type="domain" description="FNG" evidence="5">
    <location>
        <begin position="54"/>
        <end position="202"/>
    </location>
</feature>
<evidence type="ECO:0008006" key="8">
    <source>
        <dbReference type="Google" id="ProtNLM"/>
    </source>
</evidence>
<feature type="compositionally biased region" description="Low complexity" evidence="1">
    <location>
        <begin position="372"/>
        <end position="457"/>
    </location>
</feature>
<dbReference type="OrthoDB" id="2339378at2"/>
<keyword evidence="2" id="KW-0472">Membrane</keyword>
<feature type="domain" description="Bacterial Ig" evidence="4">
    <location>
        <begin position="208"/>
        <end position="287"/>
    </location>
</feature>
<evidence type="ECO:0000256" key="1">
    <source>
        <dbReference type="SAM" id="MobiDB-lite"/>
    </source>
</evidence>
<protein>
    <recommendedName>
        <fullName evidence="8">Gram-positive cocci surface proteins LPxTG domain-containing protein</fullName>
    </recommendedName>
</protein>
<sequence>MNKQKQLATLLIATAVLAGGATTTLVYNETVHAQTVKGKKNVSTKKVETQDDGNFDVTTGWELKDYTSTLDIPVEKVFLQNATRPKTEVHYASTNFFNIGDAHFLAEKHVKLKANRTYKIKLLYGMKLTGMKPDNQPDGKVNFNGDEKVATTNPLTDQVYQKTITTTKDQEFVISMEFHSNDSSGVFLMVGYDGADPEGGIIEESIPAPTVESPEAGTTLVKGKAIAGNRVQVIDQDNQLLGENIADSNGNFEVGANRALVYHEKVKVLQIDTEGAKSDATTTIVEDTTPPESPKITDIDEKDQMVSGTAEKNSTVSIYNQAKKLLGSGKASDQGVVNFHLDDTSAKAGDSLIAVAEDQAGNKSKETEVAVTSSGSSDTTSSSSTSDTTSSTSTSDTTSSTSTSDTTSSTSTSDTTSSTSTSDTTSSTSTSDTTSSTSTSDTTSSSSTSDTTSSTSTNSGESGGSGTVPTSSANNHSDSNHNGGASRKLPRTNEQSNYLLVTIGGILLASVAWIMSKLRKEQ</sequence>
<evidence type="ECO:0000259" key="4">
    <source>
        <dbReference type="Pfam" id="PF17936"/>
    </source>
</evidence>
<accession>A0A430AFT3</accession>
<dbReference type="EMBL" id="NGJZ01000003">
    <property type="protein sequence ID" value="RSU06545.1"/>
    <property type="molecule type" value="Genomic_DNA"/>
</dbReference>
<evidence type="ECO:0000259" key="5">
    <source>
        <dbReference type="Pfam" id="PF24424"/>
    </source>
</evidence>
<dbReference type="Pfam" id="PF24424">
    <property type="entry name" value="FNG"/>
    <property type="match status" value="1"/>
</dbReference>
<evidence type="ECO:0000256" key="2">
    <source>
        <dbReference type="SAM" id="Phobius"/>
    </source>
</evidence>
<dbReference type="Proteomes" id="UP000288669">
    <property type="component" value="Unassembled WGS sequence"/>
</dbReference>
<dbReference type="Pfam" id="PF17936">
    <property type="entry name" value="Big_6"/>
    <property type="match status" value="2"/>
</dbReference>
<dbReference type="InterPro" id="IPR057034">
    <property type="entry name" value="FNG"/>
</dbReference>
<keyword evidence="3" id="KW-0732">Signal</keyword>
<keyword evidence="2" id="KW-1133">Transmembrane helix</keyword>
<evidence type="ECO:0000313" key="7">
    <source>
        <dbReference type="Proteomes" id="UP000288669"/>
    </source>
</evidence>
<comment type="caution">
    <text evidence="6">The sequence shown here is derived from an EMBL/GenBank/DDBJ whole genome shotgun (WGS) entry which is preliminary data.</text>
</comment>
<gene>
    <name evidence="6" type="ORF">CBF30_09870</name>
</gene>
<keyword evidence="7" id="KW-1185">Reference proteome</keyword>
<feature type="chain" id="PRO_5038884963" description="Gram-positive cocci surface proteins LPxTG domain-containing protein" evidence="3">
    <location>
        <begin position="19"/>
        <end position="522"/>
    </location>
</feature>
<proteinExistence type="predicted"/>
<feature type="signal peptide" evidence="3">
    <location>
        <begin position="1"/>
        <end position="18"/>
    </location>
</feature>
<feature type="compositionally biased region" description="Low complexity" evidence="1">
    <location>
        <begin position="471"/>
        <end position="486"/>
    </location>
</feature>
<dbReference type="InterPro" id="IPR013783">
    <property type="entry name" value="Ig-like_fold"/>
</dbReference>
<dbReference type="NCBIfam" id="TIGR01167">
    <property type="entry name" value="LPXTG_anchor"/>
    <property type="match status" value="1"/>
</dbReference>
<evidence type="ECO:0000256" key="3">
    <source>
        <dbReference type="SAM" id="SignalP"/>
    </source>
</evidence>
<dbReference type="Gene3D" id="2.60.40.10">
    <property type="entry name" value="Immunoglobulins"/>
    <property type="match status" value="1"/>
</dbReference>
<dbReference type="RefSeq" id="WP_126826043.1">
    <property type="nucleotide sequence ID" value="NZ_JBHLWU010000001.1"/>
</dbReference>
<dbReference type="InterPro" id="IPR041498">
    <property type="entry name" value="Big_6"/>
</dbReference>
<keyword evidence="2" id="KW-0812">Transmembrane</keyword>
<feature type="transmembrane region" description="Helical" evidence="2">
    <location>
        <begin position="498"/>
        <end position="516"/>
    </location>
</feature>
<feature type="domain" description="Bacterial Ig" evidence="4">
    <location>
        <begin position="291"/>
        <end position="371"/>
    </location>
</feature>
<reference evidence="6 7" key="1">
    <citation type="submission" date="2017-05" db="EMBL/GenBank/DDBJ databases">
        <title>Vagococcus spp. assemblies.</title>
        <authorList>
            <person name="Gulvik C.A."/>
        </authorList>
    </citation>
    <scope>NUCLEOTIDE SEQUENCE [LARGE SCALE GENOMIC DNA]</scope>
    <source>
        <strain evidence="6 7">DSM 24756</strain>
    </source>
</reference>
<dbReference type="AlphaFoldDB" id="A0A430AFT3"/>
<evidence type="ECO:0000313" key="6">
    <source>
        <dbReference type="EMBL" id="RSU06545.1"/>
    </source>
</evidence>
<organism evidence="6 7">
    <name type="scientific">Vagococcus entomophilus</name>
    <dbReference type="NCBI Taxonomy" id="1160095"/>
    <lineage>
        <taxon>Bacteria</taxon>
        <taxon>Bacillati</taxon>
        <taxon>Bacillota</taxon>
        <taxon>Bacilli</taxon>
        <taxon>Lactobacillales</taxon>
        <taxon>Enterococcaceae</taxon>
        <taxon>Vagococcus</taxon>
    </lineage>
</organism>
<feature type="region of interest" description="Disordered" evidence="1">
    <location>
        <begin position="359"/>
        <end position="490"/>
    </location>
</feature>
<name>A0A430AFT3_9ENTE</name>